<comment type="caution">
    <text evidence="9">The sequence shown here is derived from an EMBL/GenBank/DDBJ whole genome shotgun (WGS) entry which is preliminary data.</text>
</comment>
<evidence type="ECO:0000256" key="7">
    <source>
        <dbReference type="ARBA" id="ARBA00023273"/>
    </source>
</evidence>
<dbReference type="Proteomes" id="UP000663866">
    <property type="component" value="Unassembled WGS sequence"/>
</dbReference>
<evidence type="ECO:0000259" key="8">
    <source>
        <dbReference type="Pfam" id="PF09398"/>
    </source>
</evidence>
<dbReference type="PANTHER" id="PTHR15431:SF4">
    <property type="entry name" value="PROTEIN TONNEAU 1B"/>
    <property type="match status" value="1"/>
</dbReference>
<dbReference type="GO" id="GO:0005813">
    <property type="term" value="C:centrosome"/>
    <property type="evidence" value="ECO:0007669"/>
    <property type="project" value="UniProtKB-SubCell"/>
</dbReference>
<dbReference type="EMBL" id="CAJOBG010000356">
    <property type="protein sequence ID" value="CAF3802718.1"/>
    <property type="molecule type" value="Genomic_DNA"/>
</dbReference>
<evidence type="ECO:0000313" key="11">
    <source>
        <dbReference type="Proteomes" id="UP000663842"/>
    </source>
</evidence>
<sequence length="438" mass="50269">MIFVCKVNFFRFNSIRISFDQIHIRLNHQTNSDGLHQYFDKEISQHKKTGSLPSTFHLKDVKYYEILSRIRSKSDRLSYLRSLMSIINTPPAFAARTDSGGVHTGFLSPFRSLRQSDLVDISAWNYLKVQRLNENLLLNCSGISSLPLARLTIDMRAKLNLLNDPWWPILIGVSNDLHTEIIDLLKTRYQLHGPHLYTWETQEDLSNRKDLTLICANRGETIYELDPRTTYIVQIDADRQQCCLGNAATDGEKIYKDIVKVGSRTKSFDLSKRILTPDLFTILASFKMKGLFYKKMLKKNDDETYNIKQKTRTDLRSAVKQTLEQNGSLAATRAKLRADIFKTLDDPSEVKPRIPHENLLINELILEYLNYNNLHCAASVLSVESGQPTPSLGRTFVAEQLNIHEDDKTRQLPLLYSLLSHFVTNSKTASRTLSNRTN</sequence>
<evidence type="ECO:0000256" key="4">
    <source>
        <dbReference type="ARBA" id="ARBA00022490"/>
    </source>
</evidence>
<dbReference type="GO" id="GO:0034453">
    <property type="term" value="P:microtubule anchoring"/>
    <property type="evidence" value="ECO:0007669"/>
    <property type="project" value="InterPro"/>
</dbReference>
<accession>A0A818YGL0</accession>
<keyword evidence="4" id="KW-0963">Cytoplasm</keyword>
<proteinExistence type="inferred from homology"/>
<dbReference type="Pfam" id="PF09398">
    <property type="entry name" value="FOP_dimer"/>
    <property type="match status" value="1"/>
</dbReference>
<keyword evidence="6" id="KW-0206">Cytoskeleton</keyword>
<reference evidence="9" key="1">
    <citation type="submission" date="2021-02" db="EMBL/GenBank/DDBJ databases">
        <authorList>
            <person name="Nowell W R."/>
        </authorList>
    </citation>
    <scope>NUCLEOTIDE SEQUENCE</scope>
</reference>
<dbReference type="AlphaFoldDB" id="A0A818YGL0"/>
<dbReference type="GO" id="GO:0030030">
    <property type="term" value="P:cell projection organization"/>
    <property type="evidence" value="ECO:0007669"/>
    <property type="project" value="UniProtKB-KW"/>
</dbReference>
<comment type="similarity">
    <text evidence="3">Belongs to the CEP43 family.</text>
</comment>
<organism evidence="9 11">
    <name type="scientific">Rotaria magnacalcarata</name>
    <dbReference type="NCBI Taxonomy" id="392030"/>
    <lineage>
        <taxon>Eukaryota</taxon>
        <taxon>Metazoa</taxon>
        <taxon>Spiralia</taxon>
        <taxon>Gnathifera</taxon>
        <taxon>Rotifera</taxon>
        <taxon>Eurotatoria</taxon>
        <taxon>Bdelloidea</taxon>
        <taxon>Philodinida</taxon>
        <taxon>Philodinidae</taxon>
        <taxon>Rotaria</taxon>
    </lineage>
</organism>
<evidence type="ECO:0000313" key="12">
    <source>
        <dbReference type="Proteomes" id="UP000663866"/>
    </source>
</evidence>
<comment type="subcellular location">
    <subcellularLocation>
        <location evidence="1">Cytoplasm</location>
        <location evidence="1">Cytoskeleton</location>
        <location evidence="1">Cilium basal body</location>
    </subcellularLocation>
    <subcellularLocation>
        <location evidence="2">Cytoplasm</location>
        <location evidence="2">Cytoskeleton</location>
        <location evidence="2">Microtubule organizing center</location>
        <location evidence="2">Centrosome</location>
    </subcellularLocation>
</comment>
<name>A0A818YGL0_9BILA</name>
<keyword evidence="12" id="KW-1185">Reference proteome</keyword>
<dbReference type="PANTHER" id="PTHR15431">
    <property type="entry name" value="FGFR1 ONCOGENE PARTNER/LISH DOMAIN-CONTAINING PROTEIN"/>
    <property type="match status" value="1"/>
</dbReference>
<gene>
    <name evidence="10" type="ORF">OVN521_LOCUS3969</name>
    <name evidence="9" type="ORF">UXM345_LOCUS2172</name>
</gene>
<evidence type="ECO:0000256" key="1">
    <source>
        <dbReference type="ARBA" id="ARBA00004120"/>
    </source>
</evidence>
<evidence type="ECO:0000256" key="6">
    <source>
        <dbReference type="ARBA" id="ARBA00023212"/>
    </source>
</evidence>
<evidence type="ECO:0000313" key="9">
    <source>
        <dbReference type="EMBL" id="CAF3754027.1"/>
    </source>
</evidence>
<dbReference type="Gene3D" id="1.20.960.40">
    <property type="match status" value="1"/>
</dbReference>
<evidence type="ECO:0000256" key="2">
    <source>
        <dbReference type="ARBA" id="ARBA00004300"/>
    </source>
</evidence>
<evidence type="ECO:0000313" key="10">
    <source>
        <dbReference type="EMBL" id="CAF3802718.1"/>
    </source>
</evidence>
<feature type="domain" description="FGFR1 oncogene partner (FOP) N-terminal dimerisation" evidence="8">
    <location>
        <begin position="358"/>
        <end position="421"/>
    </location>
</feature>
<dbReference type="InterPro" id="IPR018993">
    <property type="entry name" value="FOP_dimerisation-dom_N"/>
</dbReference>
<evidence type="ECO:0000256" key="5">
    <source>
        <dbReference type="ARBA" id="ARBA00022794"/>
    </source>
</evidence>
<keyword evidence="5" id="KW-0970">Cilium biogenesis/degradation</keyword>
<protein>
    <recommendedName>
        <fullName evidence="8">FGFR1 oncogene partner (FOP) N-terminal dimerisation domain-containing protein</fullName>
    </recommendedName>
</protein>
<dbReference type="Proteomes" id="UP000663842">
    <property type="component" value="Unassembled WGS sequence"/>
</dbReference>
<dbReference type="PROSITE" id="PS50896">
    <property type="entry name" value="LISH"/>
    <property type="match status" value="1"/>
</dbReference>
<evidence type="ECO:0000256" key="3">
    <source>
        <dbReference type="ARBA" id="ARBA00005385"/>
    </source>
</evidence>
<dbReference type="EMBL" id="CAJOBF010000128">
    <property type="protein sequence ID" value="CAF3754027.1"/>
    <property type="molecule type" value="Genomic_DNA"/>
</dbReference>
<dbReference type="InterPro" id="IPR006594">
    <property type="entry name" value="LisH"/>
</dbReference>
<keyword evidence="7" id="KW-0966">Cell projection</keyword>